<comment type="caution">
    <text evidence="1">The sequence shown here is derived from an EMBL/GenBank/DDBJ whole genome shotgun (WGS) entry which is preliminary data.</text>
</comment>
<dbReference type="Proteomes" id="UP001472677">
    <property type="component" value="Unassembled WGS sequence"/>
</dbReference>
<proteinExistence type="predicted"/>
<gene>
    <name evidence="1" type="ORF">V6N12_043110</name>
</gene>
<evidence type="ECO:0000313" key="2">
    <source>
        <dbReference type="Proteomes" id="UP001472677"/>
    </source>
</evidence>
<reference evidence="1 2" key="1">
    <citation type="journal article" date="2024" name="G3 (Bethesda)">
        <title>Genome assembly of Hibiscus sabdariffa L. provides insights into metabolisms of medicinal natural products.</title>
        <authorList>
            <person name="Kim T."/>
        </authorList>
    </citation>
    <scope>NUCLEOTIDE SEQUENCE [LARGE SCALE GENOMIC DNA]</scope>
    <source>
        <strain evidence="1">TK-2024</strain>
        <tissue evidence="1">Old leaves</tissue>
    </source>
</reference>
<name>A0ABR2DJ90_9ROSI</name>
<evidence type="ECO:0000313" key="1">
    <source>
        <dbReference type="EMBL" id="KAK8539484.1"/>
    </source>
</evidence>
<dbReference type="EMBL" id="JBBPBM010000026">
    <property type="protein sequence ID" value="KAK8539484.1"/>
    <property type="molecule type" value="Genomic_DNA"/>
</dbReference>
<sequence length="77" mass="8892">MEEEKLVKGKWGIKQKKNKATVTIKESVNLGIHQWLNSFTFCCISTENNFWAMEFFWERLTIRKISLLAPASGTQGV</sequence>
<accession>A0ABR2DJ90</accession>
<protein>
    <submittedName>
        <fullName evidence="1">Uncharacterized protein</fullName>
    </submittedName>
</protein>
<keyword evidence="2" id="KW-1185">Reference proteome</keyword>
<organism evidence="1 2">
    <name type="scientific">Hibiscus sabdariffa</name>
    <name type="common">roselle</name>
    <dbReference type="NCBI Taxonomy" id="183260"/>
    <lineage>
        <taxon>Eukaryota</taxon>
        <taxon>Viridiplantae</taxon>
        <taxon>Streptophyta</taxon>
        <taxon>Embryophyta</taxon>
        <taxon>Tracheophyta</taxon>
        <taxon>Spermatophyta</taxon>
        <taxon>Magnoliopsida</taxon>
        <taxon>eudicotyledons</taxon>
        <taxon>Gunneridae</taxon>
        <taxon>Pentapetalae</taxon>
        <taxon>rosids</taxon>
        <taxon>malvids</taxon>
        <taxon>Malvales</taxon>
        <taxon>Malvaceae</taxon>
        <taxon>Malvoideae</taxon>
        <taxon>Hibiscus</taxon>
    </lineage>
</organism>